<dbReference type="AlphaFoldDB" id="A0A380S6B1"/>
<proteinExistence type="predicted"/>
<dbReference type="Proteomes" id="UP000255423">
    <property type="component" value="Unassembled WGS sequence"/>
</dbReference>
<dbReference type="PROSITE" id="PS51257">
    <property type="entry name" value="PROKAR_LIPOPROTEIN"/>
    <property type="match status" value="1"/>
</dbReference>
<accession>A0A380S6B1</accession>
<protein>
    <recommendedName>
        <fullName evidence="4">Lipoprotein</fullName>
    </recommendedName>
</protein>
<gene>
    <name evidence="2" type="ORF">SAMN05661053_1846</name>
</gene>
<organism evidence="2 3">
    <name type="scientific">Fibrobacter succinogenes</name>
    <name type="common">Bacteroides succinogenes</name>
    <dbReference type="NCBI Taxonomy" id="833"/>
    <lineage>
        <taxon>Bacteria</taxon>
        <taxon>Pseudomonadati</taxon>
        <taxon>Fibrobacterota</taxon>
        <taxon>Fibrobacteria</taxon>
        <taxon>Fibrobacterales</taxon>
        <taxon>Fibrobacteraceae</taxon>
        <taxon>Fibrobacter</taxon>
    </lineage>
</organism>
<keyword evidence="1" id="KW-0732">Signal</keyword>
<evidence type="ECO:0000313" key="2">
    <source>
        <dbReference type="EMBL" id="SUQ24444.1"/>
    </source>
</evidence>
<evidence type="ECO:0000256" key="1">
    <source>
        <dbReference type="SAM" id="SignalP"/>
    </source>
</evidence>
<dbReference type="EMBL" id="UHJL01000002">
    <property type="protein sequence ID" value="SUQ24444.1"/>
    <property type="molecule type" value="Genomic_DNA"/>
</dbReference>
<reference evidence="2 3" key="1">
    <citation type="submission" date="2017-08" db="EMBL/GenBank/DDBJ databases">
        <authorList>
            <person name="de Groot N.N."/>
        </authorList>
    </citation>
    <scope>NUCLEOTIDE SEQUENCE [LARGE SCALE GENOMIC DNA]</scope>
    <source>
        <strain evidence="2 3">HM2</strain>
    </source>
</reference>
<dbReference type="RefSeq" id="WP_088660168.1">
    <property type="nucleotide sequence ID" value="NZ_UHJL01000002.1"/>
</dbReference>
<feature type="signal peptide" evidence="1">
    <location>
        <begin position="1"/>
        <end position="23"/>
    </location>
</feature>
<feature type="chain" id="PRO_5017053599" description="Lipoprotein" evidence="1">
    <location>
        <begin position="24"/>
        <end position="425"/>
    </location>
</feature>
<name>A0A380S6B1_FIBSU</name>
<evidence type="ECO:0008006" key="4">
    <source>
        <dbReference type="Google" id="ProtNLM"/>
    </source>
</evidence>
<evidence type="ECO:0000313" key="3">
    <source>
        <dbReference type="Proteomes" id="UP000255423"/>
    </source>
</evidence>
<sequence length="425" mass="47753">MSKSTVFVQAATFAAAFSLTACIGTSQCPSPDVKPTETPFTKIIGQDTVQSAETQTGKYSEMQVVTGDSASQILDQFKLSTPDQILTPEQTPTILVQTRVDTVLMMLPPCDKTHFSHCTLETTMDPYKAFPALANYVFSYADTLSRAGQTDSASVILNSFSTMAPMWEKWQAHSDTLREAFGKRREEKAKEFESMALQIQNMNRVQASYSMVAETADSLIAQLAPGDSLANWAQGQKKIAYSNTLKKASKEFESIKVLADEKAQFAEARKQTEMFRIRYRDFEDTLHVQAFLNHVDELEKATDSETAKMWEKQDPAAALAQADTLIANEKFDKAKDLLNKLKTSKLRKEANEKYIVLADAYCNKQRKTTSQIFSKSLKQTDEEKKKKLLNDALAPLDKCLAEFPETTQREKVESNRKFIEKELAK</sequence>